<evidence type="ECO:0000259" key="8">
    <source>
        <dbReference type="Pfam" id="PF01416"/>
    </source>
</evidence>
<evidence type="ECO:0000256" key="4">
    <source>
        <dbReference type="HAMAP-Rule" id="MF_00171"/>
    </source>
</evidence>
<feature type="domain" description="Pseudouridine synthase I TruA alpha/beta" evidence="8">
    <location>
        <begin position="144"/>
        <end position="247"/>
    </location>
</feature>
<evidence type="ECO:0000256" key="5">
    <source>
        <dbReference type="PIRSR" id="PIRSR001430-1"/>
    </source>
</evidence>
<evidence type="ECO:0000313" key="9">
    <source>
        <dbReference type="EMBL" id="SJZ48523.1"/>
    </source>
</evidence>
<dbReference type="STRING" id="263852.SAMN02745116_00485"/>
<proteinExistence type="inferred from homology"/>
<evidence type="ECO:0000256" key="2">
    <source>
        <dbReference type="ARBA" id="ARBA00022694"/>
    </source>
</evidence>
<comment type="subunit">
    <text evidence="4">Homodimer.</text>
</comment>
<dbReference type="CDD" id="cd02570">
    <property type="entry name" value="PseudoU_synth_EcTruA"/>
    <property type="match status" value="1"/>
</dbReference>
<dbReference type="SUPFAM" id="SSF55120">
    <property type="entry name" value="Pseudouridine synthase"/>
    <property type="match status" value="1"/>
</dbReference>
<sequence length="249" mass="28727">MTRYKAIIAYDGTNFFGFQRQNEGRTVQQELEKTLTRLNSGVEVTVHGSGRTDSGVHALGQVIHFDLNGKRSEEKLRFALDTQSPNDISVKSVEEVSENWHARYEKHEKTYIFRLDIGKTRSPFKRYYASFFPYPLDFEKMNQAIQKLKGTHDFSGFTATGTSVEDKVRTIYEAKMEHFPDEEELLFTFRGNGFLYKQIRNMVGTLIKIGNGKFEVERMDEILQSGDRNLAGATAHPEGLYLKEVRYVR</sequence>
<evidence type="ECO:0000256" key="6">
    <source>
        <dbReference type="PIRSR" id="PIRSR001430-2"/>
    </source>
</evidence>
<dbReference type="GO" id="GO:0160147">
    <property type="term" value="F:tRNA pseudouridine(38-40) synthase activity"/>
    <property type="evidence" value="ECO:0007669"/>
    <property type="project" value="UniProtKB-EC"/>
</dbReference>
<feature type="binding site" evidence="4 6">
    <location>
        <position position="111"/>
    </location>
    <ligand>
        <name>substrate</name>
    </ligand>
</feature>
<dbReference type="RefSeq" id="WP_078806449.1">
    <property type="nucleotide sequence ID" value="NZ_FUXI01000004.1"/>
</dbReference>
<dbReference type="InterPro" id="IPR020103">
    <property type="entry name" value="PsdUridine_synth_cat_dom_sf"/>
</dbReference>
<dbReference type="PANTHER" id="PTHR11142">
    <property type="entry name" value="PSEUDOURIDYLATE SYNTHASE"/>
    <property type="match status" value="1"/>
</dbReference>
<organism evidence="9 10">
    <name type="scientific">Pilibacter termitis</name>
    <dbReference type="NCBI Taxonomy" id="263852"/>
    <lineage>
        <taxon>Bacteria</taxon>
        <taxon>Bacillati</taxon>
        <taxon>Bacillota</taxon>
        <taxon>Bacilli</taxon>
        <taxon>Lactobacillales</taxon>
        <taxon>Enterococcaceae</taxon>
        <taxon>Pilibacter</taxon>
    </lineage>
</organism>
<keyword evidence="10" id="KW-1185">Reference proteome</keyword>
<dbReference type="PIRSF" id="PIRSF001430">
    <property type="entry name" value="tRNA_psdUrid_synth"/>
    <property type="match status" value="1"/>
</dbReference>
<evidence type="ECO:0000256" key="3">
    <source>
        <dbReference type="ARBA" id="ARBA00023235"/>
    </source>
</evidence>
<dbReference type="GO" id="GO:0003723">
    <property type="term" value="F:RNA binding"/>
    <property type="evidence" value="ECO:0007669"/>
    <property type="project" value="InterPro"/>
</dbReference>
<dbReference type="Proteomes" id="UP000190328">
    <property type="component" value="Unassembled WGS sequence"/>
</dbReference>
<evidence type="ECO:0000256" key="7">
    <source>
        <dbReference type="RuleBase" id="RU003792"/>
    </source>
</evidence>
<keyword evidence="2 4" id="KW-0819">tRNA processing</keyword>
<dbReference type="Pfam" id="PF01416">
    <property type="entry name" value="PseudoU_synth_1"/>
    <property type="match status" value="2"/>
</dbReference>
<dbReference type="GO" id="GO:0031119">
    <property type="term" value="P:tRNA pseudouridine synthesis"/>
    <property type="evidence" value="ECO:0007669"/>
    <property type="project" value="UniProtKB-UniRule"/>
</dbReference>
<keyword evidence="3 4" id="KW-0413">Isomerase</keyword>
<dbReference type="InterPro" id="IPR020095">
    <property type="entry name" value="PsdUridine_synth_TruA_C"/>
</dbReference>
<dbReference type="PANTHER" id="PTHR11142:SF0">
    <property type="entry name" value="TRNA PSEUDOURIDINE SYNTHASE-LIKE 1"/>
    <property type="match status" value="1"/>
</dbReference>
<dbReference type="Gene3D" id="3.30.70.660">
    <property type="entry name" value="Pseudouridine synthase I, catalytic domain, C-terminal subdomain"/>
    <property type="match status" value="1"/>
</dbReference>
<dbReference type="HAMAP" id="MF_00171">
    <property type="entry name" value="TruA"/>
    <property type="match status" value="1"/>
</dbReference>
<dbReference type="InterPro" id="IPR020094">
    <property type="entry name" value="TruA/RsuA/RluB/E/F_N"/>
</dbReference>
<dbReference type="EMBL" id="FUXI01000004">
    <property type="protein sequence ID" value="SJZ48523.1"/>
    <property type="molecule type" value="Genomic_DNA"/>
</dbReference>
<dbReference type="AlphaFoldDB" id="A0A1T4L1K4"/>
<reference evidence="10" key="1">
    <citation type="submission" date="2017-02" db="EMBL/GenBank/DDBJ databases">
        <authorList>
            <person name="Varghese N."/>
            <person name="Submissions S."/>
        </authorList>
    </citation>
    <scope>NUCLEOTIDE SEQUENCE [LARGE SCALE GENOMIC DNA]</scope>
    <source>
        <strain evidence="10">ATCC BAA-1030</strain>
    </source>
</reference>
<comment type="caution">
    <text evidence="4">Lacks conserved residue(s) required for the propagation of feature annotation.</text>
</comment>
<dbReference type="Gene3D" id="3.30.70.580">
    <property type="entry name" value="Pseudouridine synthase I, catalytic domain, N-terminal subdomain"/>
    <property type="match status" value="1"/>
</dbReference>
<comment type="similarity">
    <text evidence="1 4 7">Belongs to the tRNA pseudouridine synthase TruA family.</text>
</comment>
<dbReference type="InterPro" id="IPR020097">
    <property type="entry name" value="PsdUridine_synth_TruA_a/b_dom"/>
</dbReference>
<comment type="function">
    <text evidence="4">Formation of pseudouridine at positions 38, 39 and 40 in the anticodon stem and loop of transfer RNAs.</text>
</comment>
<comment type="catalytic activity">
    <reaction evidence="4 7">
        <text>uridine(38/39/40) in tRNA = pseudouridine(38/39/40) in tRNA</text>
        <dbReference type="Rhea" id="RHEA:22376"/>
        <dbReference type="Rhea" id="RHEA-COMP:10085"/>
        <dbReference type="Rhea" id="RHEA-COMP:10087"/>
        <dbReference type="ChEBI" id="CHEBI:65314"/>
        <dbReference type="ChEBI" id="CHEBI:65315"/>
        <dbReference type="EC" id="5.4.99.12"/>
    </reaction>
</comment>
<dbReference type="InterPro" id="IPR001406">
    <property type="entry name" value="PsdUridine_synth_TruA"/>
</dbReference>
<dbReference type="FunFam" id="3.30.70.580:FF:000001">
    <property type="entry name" value="tRNA pseudouridine synthase A"/>
    <property type="match status" value="1"/>
</dbReference>
<gene>
    <name evidence="4" type="primary">truA</name>
    <name evidence="9" type="ORF">SAMN02745116_00485</name>
</gene>
<feature type="active site" description="Nucleophile" evidence="4 5">
    <location>
        <position position="53"/>
    </location>
</feature>
<feature type="domain" description="Pseudouridine synthase I TruA alpha/beta" evidence="8">
    <location>
        <begin position="6"/>
        <end position="105"/>
    </location>
</feature>
<protein>
    <recommendedName>
        <fullName evidence="4">tRNA pseudouridine synthase A</fullName>
        <ecNumber evidence="4">5.4.99.12</ecNumber>
    </recommendedName>
    <alternativeName>
        <fullName evidence="4">tRNA pseudouridine(38-40) synthase</fullName>
    </alternativeName>
    <alternativeName>
        <fullName evidence="4">tRNA pseudouridylate synthase I</fullName>
    </alternativeName>
    <alternativeName>
        <fullName evidence="4">tRNA-uridine isomerase I</fullName>
    </alternativeName>
</protein>
<dbReference type="OrthoDB" id="9811823at2"/>
<evidence type="ECO:0000256" key="1">
    <source>
        <dbReference type="ARBA" id="ARBA00009375"/>
    </source>
</evidence>
<dbReference type="EC" id="5.4.99.12" evidence="4"/>
<evidence type="ECO:0000313" key="10">
    <source>
        <dbReference type="Proteomes" id="UP000190328"/>
    </source>
</evidence>
<dbReference type="NCBIfam" id="TIGR00071">
    <property type="entry name" value="hisT_truA"/>
    <property type="match status" value="1"/>
</dbReference>
<accession>A0A1T4L1K4</accession>
<name>A0A1T4L1K4_9ENTE</name>